<evidence type="ECO:0000313" key="2">
    <source>
        <dbReference type="Proteomes" id="UP000245539"/>
    </source>
</evidence>
<dbReference type="EMBL" id="QGKM01000002">
    <property type="protein sequence ID" value="PWR00604.1"/>
    <property type="molecule type" value="Genomic_DNA"/>
</dbReference>
<evidence type="ECO:0000313" key="1">
    <source>
        <dbReference type="EMBL" id="PWR00604.1"/>
    </source>
</evidence>
<dbReference type="RefSeq" id="WP_109835779.1">
    <property type="nucleotide sequence ID" value="NZ_QGKM01000002.1"/>
</dbReference>
<organism evidence="1 2">
    <name type="scientific">Leucothrix pacifica</name>
    <dbReference type="NCBI Taxonomy" id="1247513"/>
    <lineage>
        <taxon>Bacteria</taxon>
        <taxon>Pseudomonadati</taxon>
        <taxon>Pseudomonadota</taxon>
        <taxon>Gammaproteobacteria</taxon>
        <taxon>Thiotrichales</taxon>
        <taxon>Thiotrichaceae</taxon>
        <taxon>Leucothrix</taxon>
    </lineage>
</organism>
<gene>
    <name evidence="1" type="ORF">DKW60_00900</name>
</gene>
<dbReference type="AlphaFoldDB" id="A0A317CSV1"/>
<comment type="caution">
    <text evidence="1">The sequence shown here is derived from an EMBL/GenBank/DDBJ whole genome shotgun (WGS) entry which is preliminary data.</text>
</comment>
<dbReference type="Proteomes" id="UP000245539">
    <property type="component" value="Unassembled WGS sequence"/>
</dbReference>
<protein>
    <submittedName>
        <fullName evidence="1">Uncharacterized protein</fullName>
    </submittedName>
</protein>
<keyword evidence="2" id="KW-1185">Reference proteome</keyword>
<name>A0A317CSV1_9GAMM</name>
<dbReference type="OrthoDB" id="9178514at2"/>
<accession>A0A317CSV1</accession>
<proteinExistence type="predicted"/>
<reference evidence="1 2" key="1">
    <citation type="submission" date="2018-05" db="EMBL/GenBank/DDBJ databases">
        <title>Leucothrix arctica sp. nov., isolated from Arctic seawater.</title>
        <authorList>
            <person name="Choi A."/>
            <person name="Baek K."/>
        </authorList>
    </citation>
    <scope>NUCLEOTIDE SEQUENCE [LARGE SCALE GENOMIC DNA]</scope>
    <source>
        <strain evidence="1 2">JCM 18388</strain>
    </source>
</reference>
<sequence length="578" mass="65450">MKELDEKLLDSYKNGSFLDVVYKLYLEDHGEESTLNTSLIGMHNEGLLDVISEFNKLRAKDEGKDFFLLRGVLENVLPEINAPTSQVMSCVKHLTLEAGKDMTSHTLMRPFREFCQSDPERPIEVLTLATDIIDEEFDFISSAIISGATIDIQEYVEKAVSLGGSKNSTISQRAIFALGQVDYKDQKKLIGAAVEIIVSAPNAHKDNPFFSVSLRSLSLLAQQDEDCEAALLSFIQNHQEVADDHLIHAAAEILFFERGKIPGEIENSLFLLACKVKPQNKGTLNKLDYAFTNVLKRGESCRVIELIEKLFEQSKYEISIADFSSLVGELFRNKDTYLSELVTRWLLSRNAALGRFCCDLFDISRTREVAIQCDLSQLSGENTNAHLFLTKKACGWLFIKQFSAISFIASLIDSAPEEQLEEISGIVFDPLLISYPGGVKEYLENMPSDSSEKMQNFTASVLEKLDEYHDGLDQVSGIKEMRTSEAQRHAYSRHYHKMMSEMHDGVREESAFLSMIKESVLLYGTNSIHYMYHSGEKHRQESQMQKVSTKFEFPSLELIDPHGLNFQIRRFRLEGCTK</sequence>